<name>A0AA38RDT7_9PEZI</name>
<evidence type="ECO:0000313" key="2">
    <source>
        <dbReference type="EMBL" id="KAJ9144188.1"/>
    </source>
</evidence>
<proteinExistence type="predicted"/>
<protein>
    <submittedName>
        <fullName evidence="2">Leucine-tRNA ligase</fullName>
    </submittedName>
</protein>
<dbReference type="EMBL" id="JANBVO010000017">
    <property type="protein sequence ID" value="KAJ9144188.1"/>
    <property type="molecule type" value="Genomic_DNA"/>
</dbReference>
<evidence type="ECO:0000256" key="1">
    <source>
        <dbReference type="ARBA" id="ARBA00023125"/>
    </source>
</evidence>
<dbReference type="AlphaFoldDB" id="A0AA38RDT7"/>
<dbReference type="InterPro" id="IPR037923">
    <property type="entry name" value="HTH-like"/>
</dbReference>
<dbReference type="Proteomes" id="UP001174694">
    <property type="component" value="Unassembled WGS sequence"/>
</dbReference>
<organism evidence="2 3">
    <name type="scientific">Pleurostoma richardsiae</name>
    <dbReference type="NCBI Taxonomy" id="41990"/>
    <lineage>
        <taxon>Eukaryota</taxon>
        <taxon>Fungi</taxon>
        <taxon>Dikarya</taxon>
        <taxon>Ascomycota</taxon>
        <taxon>Pezizomycotina</taxon>
        <taxon>Sordariomycetes</taxon>
        <taxon>Sordariomycetidae</taxon>
        <taxon>Calosphaeriales</taxon>
        <taxon>Pleurostomataceae</taxon>
        <taxon>Pleurostoma</taxon>
    </lineage>
</organism>
<keyword evidence="1" id="KW-0238">DNA-binding</keyword>
<comment type="caution">
    <text evidence="2">The sequence shown here is derived from an EMBL/GenBank/DDBJ whole genome shotgun (WGS) entry which is preliminary data.</text>
</comment>
<keyword evidence="2" id="KW-0436">Ligase</keyword>
<dbReference type="GO" id="GO:0003677">
    <property type="term" value="F:DNA binding"/>
    <property type="evidence" value="ECO:0007669"/>
    <property type="project" value="UniProtKB-KW"/>
</dbReference>
<dbReference type="GO" id="GO:0016874">
    <property type="term" value="F:ligase activity"/>
    <property type="evidence" value="ECO:0007669"/>
    <property type="project" value="UniProtKB-KW"/>
</dbReference>
<reference evidence="2" key="1">
    <citation type="submission" date="2022-07" db="EMBL/GenBank/DDBJ databases">
        <title>Fungi with potential for degradation of polypropylene.</title>
        <authorList>
            <person name="Gostincar C."/>
        </authorList>
    </citation>
    <scope>NUCLEOTIDE SEQUENCE</scope>
    <source>
        <strain evidence="2">EXF-13308</strain>
    </source>
</reference>
<evidence type="ECO:0000313" key="3">
    <source>
        <dbReference type="Proteomes" id="UP001174694"/>
    </source>
</evidence>
<sequence>MASPPSWGFLLRNGSRIVHGSGVNVRSAFPPELNIPGTLHLFSPGHAADPATPTFRGAMGYFPFDTSMRMPRHVHVSTGQGPKRFIVEKVLTLTGIGLAELAGEVYVVPPLTMVLIAPGVPHTWTACPAGLDLQALGISDEKLVSDGKFSAMFEYDDATTFYPTRQTERLANPDEYVKCEDLQGIRFPKMEVQDVIEKAWFIWNMSARKLDGTTQ</sequence>
<dbReference type="SUPFAM" id="SSF51215">
    <property type="entry name" value="Regulatory protein AraC"/>
    <property type="match status" value="1"/>
</dbReference>
<keyword evidence="3" id="KW-1185">Reference proteome</keyword>
<gene>
    <name evidence="2" type="ORF">NKR23_g6121</name>
</gene>
<accession>A0AA38RDT7</accession>